<organism evidence="1 2">
    <name type="scientific">Paraburkholderia fungorum</name>
    <dbReference type="NCBI Taxonomy" id="134537"/>
    <lineage>
        <taxon>Bacteria</taxon>
        <taxon>Pseudomonadati</taxon>
        <taxon>Pseudomonadota</taxon>
        <taxon>Betaproteobacteria</taxon>
        <taxon>Burkholderiales</taxon>
        <taxon>Burkholderiaceae</taxon>
        <taxon>Paraburkholderia</taxon>
    </lineage>
</organism>
<sequence length="75" mass="8118">MRGLTDFTGWRAAAALWSQGAARSHGIGEISLCLRSLQAGRQHGTRSLQGARRSIGVLDQRACALIQNMTRPDGR</sequence>
<protein>
    <submittedName>
        <fullName evidence="1">Uncharacterized protein</fullName>
    </submittedName>
</protein>
<dbReference type="EMBL" id="MCAS01000023">
    <property type="protein sequence ID" value="RKF43602.1"/>
    <property type="molecule type" value="Genomic_DNA"/>
</dbReference>
<evidence type="ECO:0000313" key="2">
    <source>
        <dbReference type="Proteomes" id="UP000283709"/>
    </source>
</evidence>
<gene>
    <name evidence="1" type="ORF">BCY88_06405</name>
</gene>
<name>A0A3R7I8K7_9BURK</name>
<evidence type="ECO:0000313" key="1">
    <source>
        <dbReference type="EMBL" id="RKF43602.1"/>
    </source>
</evidence>
<reference evidence="1 2" key="1">
    <citation type="submission" date="2016-07" db="EMBL/GenBank/DDBJ databases">
        <title>Genome analysis of Burkholderia fungorum ES3-20.</title>
        <authorList>
            <person name="Xu D."/>
            <person name="Yao R."/>
            <person name="Zheng S."/>
        </authorList>
    </citation>
    <scope>NUCLEOTIDE SEQUENCE [LARGE SCALE GENOMIC DNA]</scope>
    <source>
        <strain evidence="1 2">ES3-20</strain>
    </source>
</reference>
<comment type="caution">
    <text evidence="1">The sequence shown here is derived from an EMBL/GenBank/DDBJ whole genome shotgun (WGS) entry which is preliminary data.</text>
</comment>
<dbReference type="Proteomes" id="UP000283709">
    <property type="component" value="Unassembled WGS sequence"/>
</dbReference>
<accession>A0A3R7I8K7</accession>
<proteinExistence type="predicted"/>
<dbReference type="AlphaFoldDB" id="A0A3R7I8K7"/>